<dbReference type="Proteomes" id="UP000659767">
    <property type="component" value="Unassembled WGS sequence"/>
</dbReference>
<evidence type="ECO:0000313" key="3">
    <source>
        <dbReference type="Proteomes" id="UP000659767"/>
    </source>
</evidence>
<evidence type="ECO:0000313" key="2">
    <source>
        <dbReference type="EMBL" id="GGS80102.1"/>
    </source>
</evidence>
<proteinExistence type="predicted"/>
<reference evidence="3" key="1">
    <citation type="journal article" date="2019" name="Int. J. Syst. Evol. Microbiol.">
        <title>The Global Catalogue of Microorganisms (GCM) 10K type strain sequencing project: providing services to taxonomists for standard genome sequencing and annotation.</title>
        <authorList>
            <consortium name="The Broad Institute Genomics Platform"/>
            <consortium name="The Broad Institute Genome Sequencing Center for Infectious Disease"/>
            <person name="Wu L."/>
            <person name="Ma J."/>
        </authorList>
    </citation>
    <scope>NUCLEOTIDE SEQUENCE [LARGE SCALE GENOMIC DNA]</scope>
    <source>
        <strain evidence="3">JCM 4350</strain>
    </source>
</reference>
<comment type="caution">
    <text evidence="2">The sequence shown here is derived from an EMBL/GenBank/DDBJ whole genome shotgun (WGS) entry which is preliminary data.</text>
</comment>
<feature type="region of interest" description="Disordered" evidence="1">
    <location>
        <begin position="42"/>
        <end position="77"/>
    </location>
</feature>
<feature type="compositionally biased region" description="Acidic residues" evidence="1">
    <location>
        <begin position="68"/>
        <end position="77"/>
    </location>
</feature>
<keyword evidence="3" id="KW-1185">Reference proteome</keyword>
<accession>A0ABQ2TNC5</accession>
<sequence>MGHGSWRVPNAGYVVDAGESGDRALVRADRREIALMTPVRPRESVEPLRVPCPSPDGSVCGAGHGDLPDEDQDGGAV</sequence>
<protein>
    <submittedName>
        <fullName evidence="2">Uncharacterized protein</fullName>
    </submittedName>
</protein>
<gene>
    <name evidence="2" type="ORF">GCM10010253_63540</name>
</gene>
<dbReference type="EMBL" id="BMSZ01000026">
    <property type="protein sequence ID" value="GGS80102.1"/>
    <property type="molecule type" value="Genomic_DNA"/>
</dbReference>
<name>A0ABQ2TNC5_STRBA</name>
<evidence type="ECO:0000256" key="1">
    <source>
        <dbReference type="SAM" id="MobiDB-lite"/>
    </source>
</evidence>
<organism evidence="2 3">
    <name type="scientific">Streptomyces badius</name>
    <dbReference type="NCBI Taxonomy" id="1941"/>
    <lineage>
        <taxon>Bacteria</taxon>
        <taxon>Bacillati</taxon>
        <taxon>Actinomycetota</taxon>
        <taxon>Actinomycetes</taxon>
        <taxon>Kitasatosporales</taxon>
        <taxon>Streptomycetaceae</taxon>
        <taxon>Streptomyces</taxon>
    </lineage>
</organism>